<comment type="subcellular location">
    <subcellularLocation>
        <location evidence="1 7">Membrane</location>
        <topology evidence="1 7">Single-pass type I membrane protein</topology>
    </subcellularLocation>
</comment>
<evidence type="ECO:0000313" key="10">
    <source>
        <dbReference type="EMBL" id="CDR36775.1"/>
    </source>
</evidence>
<feature type="signal peptide" evidence="8">
    <location>
        <begin position="1"/>
        <end position="18"/>
    </location>
</feature>
<accession>A0A061AGR3</accession>
<keyword evidence="5" id="KW-1133">Transmembrane helix</keyword>
<dbReference type="VEuPathDB" id="FungiDB:BON22_0648"/>
<dbReference type="PhylomeDB" id="A0A061AGR3"/>
<evidence type="ECO:0000256" key="1">
    <source>
        <dbReference type="ARBA" id="ARBA00004479"/>
    </source>
</evidence>
<evidence type="ECO:0000256" key="8">
    <source>
        <dbReference type="SAM" id="SignalP"/>
    </source>
</evidence>
<name>A0A061AGR3_CYBFA</name>
<keyword evidence="4 8" id="KW-0732">Signal</keyword>
<evidence type="ECO:0000256" key="7">
    <source>
        <dbReference type="RuleBase" id="RU003827"/>
    </source>
</evidence>
<comment type="similarity">
    <text evidence="2 7">Belongs to the EMP24/GP25L family.</text>
</comment>
<dbReference type="PROSITE" id="PS50866">
    <property type="entry name" value="GOLD"/>
    <property type="match status" value="1"/>
</dbReference>
<dbReference type="GO" id="GO:0005737">
    <property type="term" value="C:cytoplasm"/>
    <property type="evidence" value="ECO:0007669"/>
    <property type="project" value="GOC"/>
</dbReference>
<proteinExistence type="inferred from homology"/>
<dbReference type="PANTHER" id="PTHR22811">
    <property type="entry name" value="TRANSMEMBRANE EMP24 DOMAIN-CONTAINING PROTEIN"/>
    <property type="match status" value="1"/>
</dbReference>
<dbReference type="OrthoDB" id="3427at2759"/>
<sequence>MQLTVVSLLLCYLSVANAFYFYLAGGERKCFYKELSRGTLLVGNYDVEVFDQNTESFTKATQKQLGVIIDVEEVFDDNHRVVHQRGAPNGEFTFSAIDSGDHRICFQPQSQGWLAKIKTKIDVEFKIGDGEELDSKKKGKVQSLTERVKTLNQKILEIRREQKLTREREASFRDLSEATNSRVVNWSIIQLIALGGTCFWQLKHLRSFFVKQKIV</sequence>
<evidence type="ECO:0000256" key="3">
    <source>
        <dbReference type="ARBA" id="ARBA00022692"/>
    </source>
</evidence>
<dbReference type="AlphaFoldDB" id="A0A061AGR3"/>
<keyword evidence="6" id="KW-0472">Membrane</keyword>
<keyword evidence="3 7" id="KW-0812">Transmembrane</keyword>
<evidence type="ECO:0000256" key="2">
    <source>
        <dbReference type="ARBA" id="ARBA00007104"/>
    </source>
</evidence>
<evidence type="ECO:0000259" key="9">
    <source>
        <dbReference type="PROSITE" id="PS50866"/>
    </source>
</evidence>
<dbReference type="InterPro" id="IPR009038">
    <property type="entry name" value="GOLD_dom"/>
</dbReference>
<dbReference type="GO" id="GO:0016020">
    <property type="term" value="C:membrane"/>
    <property type="evidence" value="ECO:0007669"/>
    <property type="project" value="UniProtKB-SubCell"/>
</dbReference>
<feature type="chain" id="PRO_5001593898" evidence="8">
    <location>
        <begin position="19"/>
        <end position="215"/>
    </location>
</feature>
<dbReference type="Pfam" id="PF01105">
    <property type="entry name" value="EMP24_GP25L"/>
    <property type="match status" value="1"/>
</dbReference>
<gene>
    <name evidence="10" type="ORF">CYFA0S_01e04346g</name>
</gene>
<dbReference type="EMBL" id="LK052886">
    <property type="protein sequence ID" value="CDR36775.1"/>
    <property type="molecule type" value="Genomic_DNA"/>
</dbReference>
<dbReference type="SMART" id="SM01190">
    <property type="entry name" value="EMP24_GP25L"/>
    <property type="match status" value="1"/>
</dbReference>
<dbReference type="GO" id="GO:0006888">
    <property type="term" value="P:endoplasmic reticulum to Golgi vesicle-mediated transport"/>
    <property type="evidence" value="ECO:0007669"/>
    <property type="project" value="UniProtKB-ARBA"/>
</dbReference>
<organism evidence="10">
    <name type="scientific">Cyberlindnera fabianii</name>
    <name type="common">Yeast</name>
    <name type="synonym">Hansenula fabianii</name>
    <dbReference type="NCBI Taxonomy" id="36022"/>
    <lineage>
        <taxon>Eukaryota</taxon>
        <taxon>Fungi</taxon>
        <taxon>Dikarya</taxon>
        <taxon>Ascomycota</taxon>
        <taxon>Saccharomycotina</taxon>
        <taxon>Saccharomycetes</taxon>
        <taxon>Phaffomycetales</taxon>
        <taxon>Phaffomycetaceae</taxon>
        <taxon>Cyberlindnera</taxon>
    </lineage>
</organism>
<dbReference type="InterPro" id="IPR015720">
    <property type="entry name" value="Emp24-like"/>
</dbReference>
<reference evidence="10" key="1">
    <citation type="journal article" date="2014" name="Genome Announc.">
        <title>Genome sequence of the yeast Cyberlindnera fabianii (Hansenula fabianii).</title>
        <authorList>
            <person name="Freel K.C."/>
            <person name="Sarilar V."/>
            <person name="Neuveglise C."/>
            <person name="Devillers H."/>
            <person name="Friedrich A."/>
            <person name="Schacherer J."/>
        </authorList>
    </citation>
    <scope>NUCLEOTIDE SEQUENCE</scope>
    <source>
        <strain evidence="10">YJS4271</strain>
    </source>
</reference>
<protein>
    <submittedName>
        <fullName evidence="10">CYFA0S01e04346g1_1</fullName>
    </submittedName>
</protein>
<evidence type="ECO:0000256" key="5">
    <source>
        <dbReference type="ARBA" id="ARBA00022989"/>
    </source>
</evidence>
<evidence type="ECO:0000256" key="6">
    <source>
        <dbReference type="ARBA" id="ARBA00023136"/>
    </source>
</evidence>
<feature type="domain" description="GOLD" evidence="9">
    <location>
        <begin position="28"/>
        <end position="129"/>
    </location>
</feature>
<evidence type="ECO:0000256" key="4">
    <source>
        <dbReference type="ARBA" id="ARBA00022729"/>
    </source>
</evidence>